<dbReference type="PANTHER" id="PTHR34123:SF1">
    <property type="entry name" value="OS04G0578200 PROTEIN"/>
    <property type="match status" value="1"/>
</dbReference>
<dbReference type="Pfam" id="PF10184">
    <property type="entry name" value="DUF2358"/>
    <property type="match status" value="1"/>
</dbReference>
<gene>
    <name evidence="2" type="ORF">HJC23_011571</name>
</gene>
<protein>
    <recommendedName>
        <fullName evidence="4">Plastid lipid-associated protein/fibrillin conserved domain-containing protein</fullName>
    </recommendedName>
</protein>
<organism evidence="2 3">
    <name type="scientific">Cyclotella cryptica</name>
    <dbReference type="NCBI Taxonomy" id="29204"/>
    <lineage>
        <taxon>Eukaryota</taxon>
        <taxon>Sar</taxon>
        <taxon>Stramenopiles</taxon>
        <taxon>Ochrophyta</taxon>
        <taxon>Bacillariophyta</taxon>
        <taxon>Coscinodiscophyceae</taxon>
        <taxon>Thalassiosirophycidae</taxon>
        <taxon>Stephanodiscales</taxon>
        <taxon>Stephanodiscaceae</taxon>
        <taxon>Cyclotella</taxon>
    </lineage>
</organism>
<evidence type="ECO:0000256" key="1">
    <source>
        <dbReference type="SAM" id="SignalP"/>
    </source>
</evidence>
<keyword evidence="3" id="KW-1185">Reference proteome</keyword>
<feature type="chain" id="PRO_5044761900" description="Plastid lipid-associated protein/fibrillin conserved domain-containing protein" evidence="1">
    <location>
        <begin position="29"/>
        <end position="265"/>
    </location>
</feature>
<evidence type="ECO:0008006" key="4">
    <source>
        <dbReference type="Google" id="ProtNLM"/>
    </source>
</evidence>
<dbReference type="Proteomes" id="UP001516023">
    <property type="component" value="Unassembled WGS sequence"/>
</dbReference>
<dbReference type="EMBL" id="JABMIG020000016">
    <property type="protein sequence ID" value="KAL3802948.1"/>
    <property type="molecule type" value="Genomic_DNA"/>
</dbReference>
<keyword evidence="1" id="KW-0732">Signal</keyword>
<sequence>MIFPTNASAVAVILTIGFTSLLSRPCESFNAVRVIFTSPHHIQRTVYCKPPSALLSQLNTDNEASEETKKNEVFKSNNPLELAAWYGVEAFGKVFRQAKNDNNTENDTGNLGTIDLSKPPSSLKETLARIQLDNDRYYFLSGEVDRLIYDENCVFSDPFVSFKGRDRFIDNLSNLGSFITNYDAKMIEYNVKNDATVINTKVMVKLELNLPWKPVLAWPWGVKYSVDPETCLVTTHEESWDIAPWEGVKQIFRKPTVKINKPSKE</sequence>
<evidence type="ECO:0000313" key="2">
    <source>
        <dbReference type="EMBL" id="KAL3802948.1"/>
    </source>
</evidence>
<feature type="signal peptide" evidence="1">
    <location>
        <begin position="1"/>
        <end position="28"/>
    </location>
</feature>
<name>A0ABD3QRZ7_9STRA</name>
<evidence type="ECO:0000313" key="3">
    <source>
        <dbReference type="Proteomes" id="UP001516023"/>
    </source>
</evidence>
<reference evidence="2 3" key="1">
    <citation type="journal article" date="2020" name="G3 (Bethesda)">
        <title>Improved Reference Genome for Cyclotella cryptica CCMP332, a Model for Cell Wall Morphogenesis, Salinity Adaptation, and Lipid Production in Diatoms (Bacillariophyta).</title>
        <authorList>
            <person name="Roberts W.R."/>
            <person name="Downey K.M."/>
            <person name="Ruck E.C."/>
            <person name="Traller J.C."/>
            <person name="Alverson A.J."/>
        </authorList>
    </citation>
    <scope>NUCLEOTIDE SEQUENCE [LARGE SCALE GENOMIC DNA]</scope>
    <source>
        <strain evidence="2 3">CCMP332</strain>
    </source>
</reference>
<dbReference type="PANTHER" id="PTHR34123">
    <property type="entry name" value="OS04G0578200 PROTEIN"/>
    <property type="match status" value="1"/>
</dbReference>
<dbReference type="AlphaFoldDB" id="A0ABD3QRZ7"/>
<accession>A0ABD3QRZ7</accession>
<comment type="caution">
    <text evidence="2">The sequence shown here is derived from an EMBL/GenBank/DDBJ whole genome shotgun (WGS) entry which is preliminary data.</text>
</comment>
<dbReference type="InterPro" id="IPR018790">
    <property type="entry name" value="DUF2358"/>
</dbReference>
<proteinExistence type="predicted"/>